<evidence type="ECO:0000256" key="1">
    <source>
        <dbReference type="SAM" id="SignalP"/>
    </source>
</evidence>
<feature type="signal peptide" evidence="1">
    <location>
        <begin position="1"/>
        <end position="16"/>
    </location>
</feature>
<keyword evidence="3" id="KW-1185">Reference proteome</keyword>
<comment type="caution">
    <text evidence="2">The sequence shown here is derived from an EMBL/GenBank/DDBJ whole genome shotgun (WGS) entry which is preliminary data.</text>
</comment>
<protein>
    <submittedName>
        <fullName evidence="2">Uncharacterized protein</fullName>
    </submittedName>
</protein>
<accession>A0AAV9GP22</accession>
<gene>
    <name evidence="2" type="ORF">QBC34DRAFT_76604</name>
</gene>
<sequence length="114" mass="11958">MLSLKLVSLMALGAAALPSTSVPLDDPAVKTAIDTVLSDVKAELARHDFGSDASSAIERRQSNGCVGGNFTECWEFLNDVCAEACPSASIIQLQVCVATCITGSQSFCARECTR</sequence>
<keyword evidence="1" id="KW-0732">Signal</keyword>
<name>A0AAV9GP22_9PEZI</name>
<proteinExistence type="predicted"/>
<dbReference type="AlphaFoldDB" id="A0AAV9GP22"/>
<reference evidence="2" key="2">
    <citation type="submission" date="2023-05" db="EMBL/GenBank/DDBJ databases">
        <authorList>
            <consortium name="Lawrence Berkeley National Laboratory"/>
            <person name="Steindorff A."/>
            <person name="Hensen N."/>
            <person name="Bonometti L."/>
            <person name="Westerberg I."/>
            <person name="Brannstrom I.O."/>
            <person name="Guillou S."/>
            <person name="Cros-Aarteil S."/>
            <person name="Calhoun S."/>
            <person name="Haridas S."/>
            <person name="Kuo A."/>
            <person name="Mondo S."/>
            <person name="Pangilinan J."/>
            <person name="Riley R."/>
            <person name="Labutti K."/>
            <person name="Andreopoulos B."/>
            <person name="Lipzen A."/>
            <person name="Chen C."/>
            <person name="Yanf M."/>
            <person name="Daum C."/>
            <person name="Ng V."/>
            <person name="Clum A."/>
            <person name="Ohm R."/>
            <person name="Martin F."/>
            <person name="Silar P."/>
            <person name="Natvig D."/>
            <person name="Lalanne C."/>
            <person name="Gautier V."/>
            <person name="Ament-Velasquez S.L."/>
            <person name="Kruys A."/>
            <person name="Hutchinson M.I."/>
            <person name="Powell A.J."/>
            <person name="Barry K."/>
            <person name="Miller A.N."/>
            <person name="Grigoriev I.V."/>
            <person name="Debuchy R."/>
            <person name="Gladieux P."/>
            <person name="Thoren M.H."/>
            <person name="Johannesson H."/>
        </authorList>
    </citation>
    <scope>NUCLEOTIDE SEQUENCE</scope>
    <source>
        <strain evidence="2">PSN243</strain>
    </source>
</reference>
<organism evidence="2 3">
    <name type="scientific">Podospora aff. communis PSN243</name>
    <dbReference type="NCBI Taxonomy" id="3040156"/>
    <lineage>
        <taxon>Eukaryota</taxon>
        <taxon>Fungi</taxon>
        <taxon>Dikarya</taxon>
        <taxon>Ascomycota</taxon>
        <taxon>Pezizomycotina</taxon>
        <taxon>Sordariomycetes</taxon>
        <taxon>Sordariomycetidae</taxon>
        <taxon>Sordariales</taxon>
        <taxon>Podosporaceae</taxon>
        <taxon>Podospora</taxon>
    </lineage>
</organism>
<feature type="chain" id="PRO_5043798992" evidence="1">
    <location>
        <begin position="17"/>
        <end position="114"/>
    </location>
</feature>
<dbReference type="EMBL" id="MU865932">
    <property type="protein sequence ID" value="KAK4450589.1"/>
    <property type="molecule type" value="Genomic_DNA"/>
</dbReference>
<evidence type="ECO:0000313" key="2">
    <source>
        <dbReference type="EMBL" id="KAK4450589.1"/>
    </source>
</evidence>
<reference evidence="2" key="1">
    <citation type="journal article" date="2023" name="Mol. Phylogenet. Evol.">
        <title>Genome-scale phylogeny and comparative genomics of the fungal order Sordariales.</title>
        <authorList>
            <person name="Hensen N."/>
            <person name="Bonometti L."/>
            <person name="Westerberg I."/>
            <person name="Brannstrom I.O."/>
            <person name="Guillou S."/>
            <person name="Cros-Aarteil S."/>
            <person name="Calhoun S."/>
            <person name="Haridas S."/>
            <person name="Kuo A."/>
            <person name="Mondo S."/>
            <person name="Pangilinan J."/>
            <person name="Riley R."/>
            <person name="LaButti K."/>
            <person name="Andreopoulos B."/>
            <person name="Lipzen A."/>
            <person name="Chen C."/>
            <person name="Yan M."/>
            <person name="Daum C."/>
            <person name="Ng V."/>
            <person name="Clum A."/>
            <person name="Steindorff A."/>
            <person name="Ohm R.A."/>
            <person name="Martin F."/>
            <person name="Silar P."/>
            <person name="Natvig D.O."/>
            <person name="Lalanne C."/>
            <person name="Gautier V."/>
            <person name="Ament-Velasquez S.L."/>
            <person name="Kruys A."/>
            <person name="Hutchinson M.I."/>
            <person name="Powell A.J."/>
            <person name="Barry K."/>
            <person name="Miller A.N."/>
            <person name="Grigoriev I.V."/>
            <person name="Debuchy R."/>
            <person name="Gladieux P."/>
            <person name="Hiltunen Thoren M."/>
            <person name="Johannesson H."/>
        </authorList>
    </citation>
    <scope>NUCLEOTIDE SEQUENCE</scope>
    <source>
        <strain evidence="2">PSN243</strain>
    </source>
</reference>
<evidence type="ECO:0000313" key="3">
    <source>
        <dbReference type="Proteomes" id="UP001321760"/>
    </source>
</evidence>
<dbReference type="Proteomes" id="UP001321760">
    <property type="component" value="Unassembled WGS sequence"/>
</dbReference>